<accession>A0ABR1AQ03</accession>
<dbReference type="Proteomes" id="UP001359485">
    <property type="component" value="Unassembled WGS sequence"/>
</dbReference>
<evidence type="ECO:0000256" key="1">
    <source>
        <dbReference type="ARBA" id="ARBA00001933"/>
    </source>
</evidence>
<dbReference type="NCBIfam" id="NF041359">
    <property type="entry name" value="GntG_guanitoxin"/>
    <property type="match status" value="1"/>
</dbReference>
<dbReference type="InterPro" id="IPR015424">
    <property type="entry name" value="PyrdxlP-dep_Trfase"/>
</dbReference>
<evidence type="ECO:0000256" key="3">
    <source>
        <dbReference type="ARBA" id="ARBA00022898"/>
    </source>
</evidence>
<comment type="similarity">
    <text evidence="2">Belongs to the threonine aldolase family.</text>
</comment>
<dbReference type="CDD" id="cd06502">
    <property type="entry name" value="TA_like"/>
    <property type="match status" value="1"/>
</dbReference>
<feature type="domain" description="Aromatic amino acid beta-eliminating lyase/threonine aldolase" evidence="4">
    <location>
        <begin position="19"/>
        <end position="294"/>
    </location>
</feature>
<dbReference type="Gene3D" id="3.40.640.10">
    <property type="entry name" value="Type I PLP-dependent aspartate aminotransferase-like (Major domain)"/>
    <property type="match status" value="1"/>
</dbReference>
<organism evidence="5 6">
    <name type="scientific">Polyplax serrata</name>
    <name type="common">Common mouse louse</name>
    <dbReference type="NCBI Taxonomy" id="468196"/>
    <lineage>
        <taxon>Eukaryota</taxon>
        <taxon>Metazoa</taxon>
        <taxon>Ecdysozoa</taxon>
        <taxon>Arthropoda</taxon>
        <taxon>Hexapoda</taxon>
        <taxon>Insecta</taxon>
        <taxon>Pterygota</taxon>
        <taxon>Neoptera</taxon>
        <taxon>Paraneoptera</taxon>
        <taxon>Psocodea</taxon>
        <taxon>Troctomorpha</taxon>
        <taxon>Phthiraptera</taxon>
        <taxon>Anoplura</taxon>
        <taxon>Polyplacidae</taxon>
        <taxon>Polyplax</taxon>
    </lineage>
</organism>
<keyword evidence="3" id="KW-0663">Pyridoxal phosphate</keyword>
<dbReference type="PANTHER" id="PTHR48097">
    <property type="entry name" value="L-THREONINE ALDOLASE-RELATED"/>
    <property type="match status" value="1"/>
</dbReference>
<keyword evidence="6" id="KW-1185">Reference proteome</keyword>
<dbReference type="SUPFAM" id="SSF53383">
    <property type="entry name" value="PLP-dependent transferases"/>
    <property type="match status" value="1"/>
</dbReference>
<sequence length="385" mass="42789">MYNSLDNNYFANSKYSVVDLRSDTVSKPTKEMRISMFEAEVGDDVYGEDPTVNRLEKMASDIFKKEAGLFLPTGTMGNLIAVLAHCDRRGCEIIAGDQCHIFLYEQGGTAQFGGVHTRTVPNLENGTFNIDLVEQYIRPNDAHYPITSLITVENTHNMCGGKVLPMDWLNKLADTAQKYCIPIHMDGARIFNASVYLNLPVSKITERIDSVQFCFSKGLGTPAGSMLVGSKVLIQKARRLRKALGAGMRQSGVLAAPCIVALNSMVNRLADDHRRAREIAEAIDSFKCEFIKVDLSGLHTNILMVNFDTSVLTAAEFCFRVGTVTESEERELKDKCVVIRALGKSASVARLVLYHNITDEDIQKVIEKLVYIVNEFKLKQISMNA</sequence>
<comment type="caution">
    <text evidence="5">The sequence shown here is derived from an EMBL/GenBank/DDBJ whole genome shotgun (WGS) entry which is preliminary data.</text>
</comment>
<dbReference type="InterPro" id="IPR001597">
    <property type="entry name" value="ArAA_b-elim_lyase/Thr_aldolase"/>
</dbReference>
<dbReference type="InterPro" id="IPR015421">
    <property type="entry name" value="PyrdxlP-dep_Trfase_major"/>
</dbReference>
<comment type="cofactor">
    <cofactor evidence="1">
        <name>pyridoxal 5'-phosphate</name>
        <dbReference type="ChEBI" id="CHEBI:597326"/>
    </cofactor>
</comment>
<dbReference type="PIRSF" id="PIRSF017617">
    <property type="entry name" value="Thr_aldolase"/>
    <property type="match status" value="1"/>
</dbReference>
<evidence type="ECO:0000256" key="2">
    <source>
        <dbReference type="ARBA" id="ARBA00006966"/>
    </source>
</evidence>
<dbReference type="EMBL" id="JAWJWF010000046">
    <property type="protein sequence ID" value="KAK6624332.1"/>
    <property type="molecule type" value="Genomic_DNA"/>
</dbReference>
<protein>
    <recommendedName>
        <fullName evidence="4">Aromatic amino acid beta-eliminating lyase/threonine aldolase domain-containing protein</fullName>
    </recommendedName>
</protein>
<proteinExistence type="inferred from homology"/>
<evidence type="ECO:0000313" key="5">
    <source>
        <dbReference type="EMBL" id="KAK6624332.1"/>
    </source>
</evidence>
<gene>
    <name evidence="5" type="ORF">RUM44_011191</name>
</gene>
<dbReference type="Pfam" id="PF01212">
    <property type="entry name" value="Beta_elim_lyase"/>
    <property type="match status" value="1"/>
</dbReference>
<dbReference type="Gene3D" id="3.90.1150.10">
    <property type="entry name" value="Aspartate Aminotransferase, domain 1"/>
    <property type="match status" value="1"/>
</dbReference>
<dbReference type="InterPro" id="IPR015422">
    <property type="entry name" value="PyrdxlP-dep_Trfase_small"/>
</dbReference>
<dbReference type="InterPro" id="IPR023603">
    <property type="entry name" value="Low_specificity_L-TA-like"/>
</dbReference>
<dbReference type="PANTHER" id="PTHR48097:SF9">
    <property type="entry name" value="L-THREONINE ALDOLASE"/>
    <property type="match status" value="1"/>
</dbReference>
<name>A0ABR1AQ03_POLSC</name>
<reference evidence="5 6" key="1">
    <citation type="submission" date="2023-09" db="EMBL/GenBank/DDBJ databases">
        <title>Genomes of two closely related lineages of the louse Polyplax serrata with different host specificities.</title>
        <authorList>
            <person name="Martinu J."/>
            <person name="Tarabai H."/>
            <person name="Stefka J."/>
            <person name="Hypsa V."/>
        </authorList>
    </citation>
    <scope>NUCLEOTIDE SEQUENCE [LARGE SCALE GENOMIC DNA]</scope>
    <source>
        <strain evidence="5">98ZLc_SE</strain>
    </source>
</reference>
<evidence type="ECO:0000259" key="4">
    <source>
        <dbReference type="Pfam" id="PF01212"/>
    </source>
</evidence>
<evidence type="ECO:0000313" key="6">
    <source>
        <dbReference type="Proteomes" id="UP001359485"/>
    </source>
</evidence>